<organism evidence="2 3">
    <name type="scientific">Ureibacillus chungkukjangi</name>
    <dbReference type="NCBI Taxonomy" id="1202712"/>
    <lineage>
        <taxon>Bacteria</taxon>
        <taxon>Bacillati</taxon>
        <taxon>Bacillota</taxon>
        <taxon>Bacilli</taxon>
        <taxon>Bacillales</taxon>
        <taxon>Caryophanaceae</taxon>
        <taxon>Ureibacillus</taxon>
    </lineage>
</organism>
<accession>A0A318THT9</accession>
<proteinExistence type="predicted"/>
<dbReference type="PRINTS" id="PR00469">
    <property type="entry name" value="PNDRDTASEII"/>
</dbReference>
<evidence type="ECO:0000313" key="2">
    <source>
        <dbReference type="EMBL" id="PYF02648.1"/>
    </source>
</evidence>
<reference evidence="2 3" key="1">
    <citation type="submission" date="2018-06" db="EMBL/GenBank/DDBJ databases">
        <title>Genomic Encyclopedia of Archaeal and Bacterial Type Strains, Phase II (KMG-II): from individual species to whole genera.</title>
        <authorList>
            <person name="Goeker M."/>
        </authorList>
    </citation>
    <scope>NUCLEOTIDE SEQUENCE [LARGE SCALE GENOMIC DNA]</scope>
    <source>
        <strain evidence="2 3">KACC 16626</strain>
    </source>
</reference>
<dbReference type="PIRSF" id="PIRSF000332">
    <property type="entry name" value="FMO"/>
    <property type="match status" value="1"/>
</dbReference>
<dbReference type="AlphaFoldDB" id="A0A318THT9"/>
<dbReference type="GO" id="GO:0050660">
    <property type="term" value="F:flavin adenine dinucleotide binding"/>
    <property type="evidence" value="ECO:0007669"/>
    <property type="project" value="InterPro"/>
</dbReference>
<dbReference type="PRINTS" id="PR00368">
    <property type="entry name" value="FADPNR"/>
</dbReference>
<dbReference type="InterPro" id="IPR036188">
    <property type="entry name" value="FAD/NAD-bd_sf"/>
</dbReference>
<keyword evidence="3" id="KW-1185">Reference proteome</keyword>
<dbReference type="InterPro" id="IPR050982">
    <property type="entry name" value="Auxin_biosynth/cation_transpt"/>
</dbReference>
<keyword evidence="1" id="KW-0560">Oxidoreductase</keyword>
<dbReference type="OrthoDB" id="9778740at2"/>
<dbReference type="RefSeq" id="WP_107937239.1">
    <property type="nucleotide sequence ID" value="NZ_CP085009.1"/>
</dbReference>
<dbReference type="GO" id="GO:0050661">
    <property type="term" value="F:NADP binding"/>
    <property type="evidence" value="ECO:0007669"/>
    <property type="project" value="InterPro"/>
</dbReference>
<dbReference type="Proteomes" id="UP000247416">
    <property type="component" value="Unassembled WGS sequence"/>
</dbReference>
<dbReference type="SUPFAM" id="SSF51905">
    <property type="entry name" value="FAD/NAD(P)-binding domain"/>
    <property type="match status" value="2"/>
</dbReference>
<sequence length="346" mass="38907">MKYDVVIIGAGQAGLSMGYFLKKSNLSFLLLDKSASIGESWKERYDSLTLFTPRSNSSLPGFKLDGIEKIYPTKDEMAEYLSTYTTKFSLPVKHNTAVYGLTKLDDTFKIMTNQGEFLAQNVVIATGPFQNPQIPQFSKTLSEDILQMHSSEYKNPKQLKNGSVLVVGGGNSGAQIAVELSKERDVYLSVGHKMRFIPMDIGNKSVFWYLDKLGLYRANVNSVIGRLVKKQSDPIFGFELKLLLKNGTIKLKPRTTSMENDAFKFEDGTKLKVENVIWSTGFKSDYSWIDISNVIDQNGFPFQERGVTPVKGLFFLGLPWQYSRGSALIQGVGFDAEYLFNYMIEQ</sequence>
<name>A0A318THT9_9BACL</name>
<dbReference type="Gene3D" id="3.50.50.60">
    <property type="entry name" value="FAD/NAD(P)-binding domain"/>
    <property type="match status" value="1"/>
</dbReference>
<comment type="caution">
    <text evidence="2">The sequence shown here is derived from an EMBL/GenBank/DDBJ whole genome shotgun (WGS) entry which is preliminary data.</text>
</comment>
<evidence type="ECO:0000313" key="3">
    <source>
        <dbReference type="Proteomes" id="UP000247416"/>
    </source>
</evidence>
<dbReference type="EMBL" id="QJTJ01000038">
    <property type="protein sequence ID" value="PYF02648.1"/>
    <property type="molecule type" value="Genomic_DNA"/>
</dbReference>
<protein>
    <submittedName>
        <fullName evidence="2">Putative flavoprotein involved in K+ transport</fullName>
    </submittedName>
</protein>
<dbReference type="GO" id="GO:0004497">
    <property type="term" value="F:monooxygenase activity"/>
    <property type="evidence" value="ECO:0007669"/>
    <property type="project" value="TreeGrafter"/>
</dbReference>
<dbReference type="PANTHER" id="PTHR43539:SF78">
    <property type="entry name" value="FLAVIN-CONTAINING MONOOXYGENASE"/>
    <property type="match status" value="1"/>
</dbReference>
<dbReference type="PANTHER" id="PTHR43539">
    <property type="entry name" value="FLAVIN-BINDING MONOOXYGENASE-LIKE PROTEIN (AFU_ORTHOLOGUE AFUA_4G09220)"/>
    <property type="match status" value="1"/>
</dbReference>
<evidence type="ECO:0000256" key="1">
    <source>
        <dbReference type="ARBA" id="ARBA00023002"/>
    </source>
</evidence>
<dbReference type="Pfam" id="PF13738">
    <property type="entry name" value="Pyr_redox_3"/>
    <property type="match status" value="1"/>
</dbReference>
<dbReference type="InterPro" id="IPR000960">
    <property type="entry name" value="Flavin_mOase"/>
</dbReference>
<gene>
    <name evidence="2" type="ORF">BJ095_1383</name>
</gene>